<accession>A0ABN8S0Y1</accession>
<sequence length="207" mass="23392">MILAGLWFGSEWWKDNMILVGLWFCSPKPAMWVYLKPFQSALSRLERDGKVIESPYRPGILNICAILLCGTCDLAANACICYNVHFNGSFCCFKCFQPDCTMKAGQKGELVHTLHFNRENLKGVQRTAEFLADAKAAISQGKAVIVKSPCWFAGLQYHDIVKGIAVDYMHCVLEGITKFLLHMWFSPSCKTKPFNVTDEVNKHNEML</sequence>
<protein>
    <submittedName>
        <fullName evidence="1">Uncharacterized protein</fullName>
    </submittedName>
</protein>
<comment type="caution">
    <text evidence="1">The sequence shown here is derived from an EMBL/GenBank/DDBJ whole genome shotgun (WGS) entry which is preliminary data.</text>
</comment>
<evidence type="ECO:0000313" key="1">
    <source>
        <dbReference type="EMBL" id="CAH3183990.1"/>
    </source>
</evidence>
<dbReference type="PANTHER" id="PTHR46579">
    <property type="entry name" value="F5/8 TYPE C DOMAIN-CONTAINING PROTEIN-RELATED"/>
    <property type="match status" value="1"/>
</dbReference>
<evidence type="ECO:0000313" key="2">
    <source>
        <dbReference type="Proteomes" id="UP001159427"/>
    </source>
</evidence>
<name>A0ABN8S0Y1_9CNID</name>
<reference evidence="1 2" key="1">
    <citation type="submission" date="2022-05" db="EMBL/GenBank/DDBJ databases">
        <authorList>
            <consortium name="Genoscope - CEA"/>
            <person name="William W."/>
        </authorList>
    </citation>
    <scope>NUCLEOTIDE SEQUENCE [LARGE SCALE GENOMIC DNA]</scope>
</reference>
<proteinExistence type="predicted"/>
<dbReference type="Proteomes" id="UP001159427">
    <property type="component" value="Unassembled WGS sequence"/>
</dbReference>
<dbReference type="EMBL" id="CALNXI010002164">
    <property type="protein sequence ID" value="CAH3183990.1"/>
    <property type="molecule type" value="Genomic_DNA"/>
</dbReference>
<organism evidence="1 2">
    <name type="scientific">Porites evermanni</name>
    <dbReference type="NCBI Taxonomy" id="104178"/>
    <lineage>
        <taxon>Eukaryota</taxon>
        <taxon>Metazoa</taxon>
        <taxon>Cnidaria</taxon>
        <taxon>Anthozoa</taxon>
        <taxon>Hexacorallia</taxon>
        <taxon>Scleractinia</taxon>
        <taxon>Fungiina</taxon>
        <taxon>Poritidae</taxon>
        <taxon>Porites</taxon>
    </lineage>
</organism>
<dbReference type="PANTHER" id="PTHR46579:SF1">
    <property type="entry name" value="F5_8 TYPE C DOMAIN-CONTAINING PROTEIN"/>
    <property type="match status" value="1"/>
</dbReference>
<keyword evidence="2" id="KW-1185">Reference proteome</keyword>
<gene>
    <name evidence="1" type="ORF">PEVE_00015190</name>
</gene>